<evidence type="ECO:0000313" key="2">
    <source>
        <dbReference type="Proteomes" id="UP001500622"/>
    </source>
</evidence>
<organism evidence="1 2">
    <name type="scientific">Georgenia halophila</name>
    <dbReference type="NCBI Taxonomy" id="620889"/>
    <lineage>
        <taxon>Bacteria</taxon>
        <taxon>Bacillati</taxon>
        <taxon>Actinomycetota</taxon>
        <taxon>Actinomycetes</taxon>
        <taxon>Micrococcales</taxon>
        <taxon>Bogoriellaceae</taxon>
        <taxon>Georgenia</taxon>
    </lineage>
</organism>
<dbReference type="EMBL" id="BAABGN010000001">
    <property type="protein sequence ID" value="GAA4416208.1"/>
    <property type="molecule type" value="Genomic_DNA"/>
</dbReference>
<dbReference type="Proteomes" id="UP001500622">
    <property type="component" value="Unassembled WGS sequence"/>
</dbReference>
<proteinExistence type="predicted"/>
<accession>A0ABP8KUH3</accession>
<protein>
    <recommendedName>
        <fullName evidence="3">HNH endonuclease</fullName>
    </recommendedName>
</protein>
<name>A0ABP8KUH3_9MICO</name>
<gene>
    <name evidence="1" type="ORF">GCM10023169_03290</name>
</gene>
<evidence type="ECO:0008006" key="3">
    <source>
        <dbReference type="Google" id="ProtNLM"/>
    </source>
</evidence>
<reference evidence="2" key="1">
    <citation type="journal article" date="2019" name="Int. J. Syst. Evol. Microbiol.">
        <title>The Global Catalogue of Microorganisms (GCM) 10K type strain sequencing project: providing services to taxonomists for standard genome sequencing and annotation.</title>
        <authorList>
            <consortium name="The Broad Institute Genomics Platform"/>
            <consortium name="The Broad Institute Genome Sequencing Center for Infectious Disease"/>
            <person name="Wu L."/>
            <person name="Ma J."/>
        </authorList>
    </citation>
    <scope>NUCLEOTIDE SEQUENCE [LARGE SCALE GENOMIC DNA]</scope>
    <source>
        <strain evidence="2">JCM 17810</strain>
    </source>
</reference>
<evidence type="ECO:0000313" key="1">
    <source>
        <dbReference type="EMBL" id="GAA4416208.1"/>
    </source>
</evidence>
<comment type="caution">
    <text evidence="1">The sequence shown here is derived from an EMBL/GenBank/DDBJ whole genome shotgun (WGS) entry which is preliminary data.</text>
</comment>
<keyword evidence="2" id="KW-1185">Reference proteome</keyword>
<sequence length="264" mass="30146">MASVLATDSDGLGRVRWRLAEPATPDAWDYKPLVQVTRSDFPICPICRWEGDLTDEHVPPARLGGAVLTRTCAACNNAFGSYEDTLLKRSEQRYTMAVRGPGISNERRISDVIVRRDDAGREMLTTWNGFWPDWFTPVFTDTGYEYRLEQPCACWAYAAALKNAYLAACALAPDVVLKPGQWPVADSLRQQLLNWRDSDEHLTLAAHFNRIQVRYEEPRLDKPAVTLCQATHRQTGERRQVIWMGWHLVVEWPIDRARISLTDE</sequence>